<dbReference type="GO" id="GO:0050897">
    <property type="term" value="F:cobalt ion binding"/>
    <property type="evidence" value="ECO:0007669"/>
    <property type="project" value="TreeGrafter"/>
</dbReference>
<gene>
    <name evidence="6" type="ORF">DM02DRAFT_678916</name>
</gene>
<dbReference type="Pfam" id="PF01544">
    <property type="entry name" value="CorA"/>
    <property type="match status" value="1"/>
</dbReference>
<comment type="subcellular location">
    <subcellularLocation>
        <location evidence="1">Cell membrane</location>
        <topology evidence="1">Multi-pass membrane protein</topology>
    </subcellularLocation>
</comment>
<evidence type="ECO:0000313" key="7">
    <source>
        <dbReference type="Proteomes" id="UP000244855"/>
    </source>
</evidence>
<keyword evidence="4 5" id="KW-0472">Membrane</keyword>
<dbReference type="GO" id="GO:0015095">
    <property type="term" value="F:magnesium ion transmembrane transporter activity"/>
    <property type="evidence" value="ECO:0007669"/>
    <property type="project" value="TreeGrafter"/>
</dbReference>
<keyword evidence="2 5" id="KW-0812">Transmembrane</keyword>
<organism evidence="6 7">
    <name type="scientific">Periconia macrospinosa</name>
    <dbReference type="NCBI Taxonomy" id="97972"/>
    <lineage>
        <taxon>Eukaryota</taxon>
        <taxon>Fungi</taxon>
        <taxon>Dikarya</taxon>
        <taxon>Ascomycota</taxon>
        <taxon>Pezizomycotina</taxon>
        <taxon>Dothideomycetes</taxon>
        <taxon>Pleosporomycetidae</taxon>
        <taxon>Pleosporales</taxon>
        <taxon>Massarineae</taxon>
        <taxon>Periconiaceae</taxon>
        <taxon>Periconia</taxon>
    </lineage>
</organism>
<dbReference type="EMBL" id="KZ805300">
    <property type="protein sequence ID" value="PVI08313.1"/>
    <property type="molecule type" value="Genomic_DNA"/>
</dbReference>
<evidence type="ECO:0000256" key="5">
    <source>
        <dbReference type="SAM" id="Phobius"/>
    </source>
</evidence>
<dbReference type="InterPro" id="IPR045863">
    <property type="entry name" value="CorA_TM1_TM2"/>
</dbReference>
<evidence type="ECO:0008006" key="8">
    <source>
        <dbReference type="Google" id="ProtNLM"/>
    </source>
</evidence>
<dbReference type="GO" id="GO:0005886">
    <property type="term" value="C:plasma membrane"/>
    <property type="evidence" value="ECO:0007669"/>
    <property type="project" value="UniProtKB-SubCell"/>
</dbReference>
<protein>
    <recommendedName>
        <fullName evidence="8">Cora-domain-containing protein</fullName>
    </recommendedName>
</protein>
<evidence type="ECO:0000313" key="6">
    <source>
        <dbReference type="EMBL" id="PVI08313.1"/>
    </source>
</evidence>
<keyword evidence="3 5" id="KW-1133">Transmembrane helix</keyword>
<dbReference type="PANTHER" id="PTHR46494:SF1">
    <property type="entry name" value="CORA FAMILY METAL ION TRANSPORTER (EUROFUNG)"/>
    <property type="match status" value="1"/>
</dbReference>
<proteinExistence type="predicted"/>
<dbReference type="Gene3D" id="1.20.58.340">
    <property type="entry name" value="Magnesium transport protein CorA, transmembrane region"/>
    <property type="match status" value="1"/>
</dbReference>
<sequence>MKGPHSWHERLERYLQFCYFDEPFIYATAMNGDIGQTSTPRDTLTAEVEKYLQYSSVVGEFQEPQNSLASNSGRSVSNNDSASSCGIITLIRGLPTPYTIMELEEKFNIDPEHLLSHYYPLRSFRILSLPSHPVPMAIVRLASLGRFCQPISPQKRIKKTNSMVEFLSRRFTFGKITDAAPGVERFRNIKIHDDKIFTVEQQVAFFTYQDNTKETWSGVLLMDIGRPRPSRLQMSTESDVKVKFYPLATNGIKLRTESGCEQELDPFVSRAKGDLHIMSEDHRMLCARFPIAFLVDLLNTSAMSWSQTFSYLRASYDMFLSSHCEEVDRLRVDKKFLDRAISYFKETIALLSQPPEGWTEGTQCDQIISCCQDDFKALLYEADHLSKRCSEYITVAMSTMSIMESKKSLEEARRVQFVTYLAFIFIPMTFIASCFGMNIQELKDPGSTLGVFMTISIPFTAIAIAVPAWIEWNAEIKRRWTRIWVILRIKRLLIRDKLRAHTRPR</sequence>
<dbReference type="InterPro" id="IPR002523">
    <property type="entry name" value="MgTranspt_CorA/ZnTranspt_ZntB"/>
</dbReference>
<name>A0A2V1ECQ4_9PLEO</name>
<dbReference type="SUPFAM" id="SSF144083">
    <property type="entry name" value="Magnesium transport protein CorA, transmembrane region"/>
    <property type="match status" value="1"/>
</dbReference>
<keyword evidence="7" id="KW-1185">Reference proteome</keyword>
<dbReference type="GO" id="GO:0000287">
    <property type="term" value="F:magnesium ion binding"/>
    <property type="evidence" value="ECO:0007669"/>
    <property type="project" value="TreeGrafter"/>
</dbReference>
<reference evidence="6 7" key="1">
    <citation type="journal article" date="2018" name="Sci. Rep.">
        <title>Comparative genomics provides insights into the lifestyle and reveals functional heterogeneity of dark septate endophytic fungi.</title>
        <authorList>
            <person name="Knapp D.G."/>
            <person name="Nemeth J.B."/>
            <person name="Barry K."/>
            <person name="Hainaut M."/>
            <person name="Henrissat B."/>
            <person name="Johnson J."/>
            <person name="Kuo A."/>
            <person name="Lim J.H.P."/>
            <person name="Lipzen A."/>
            <person name="Nolan M."/>
            <person name="Ohm R.A."/>
            <person name="Tamas L."/>
            <person name="Grigoriev I.V."/>
            <person name="Spatafora J.W."/>
            <person name="Nagy L.G."/>
            <person name="Kovacs G.M."/>
        </authorList>
    </citation>
    <scope>NUCLEOTIDE SEQUENCE [LARGE SCALE GENOMIC DNA]</scope>
    <source>
        <strain evidence="6 7">DSE2036</strain>
    </source>
</reference>
<evidence type="ECO:0000256" key="1">
    <source>
        <dbReference type="ARBA" id="ARBA00004651"/>
    </source>
</evidence>
<dbReference type="GO" id="GO:0015087">
    <property type="term" value="F:cobalt ion transmembrane transporter activity"/>
    <property type="evidence" value="ECO:0007669"/>
    <property type="project" value="TreeGrafter"/>
</dbReference>
<feature type="transmembrane region" description="Helical" evidence="5">
    <location>
        <begin position="451"/>
        <end position="470"/>
    </location>
</feature>
<dbReference type="AlphaFoldDB" id="A0A2V1ECQ4"/>
<evidence type="ECO:0000256" key="3">
    <source>
        <dbReference type="ARBA" id="ARBA00022989"/>
    </source>
</evidence>
<evidence type="ECO:0000256" key="2">
    <source>
        <dbReference type="ARBA" id="ARBA00022692"/>
    </source>
</evidence>
<feature type="transmembrane region" description="Helical" evidence="5">
    <location>
        <begin position="417"/>
        <end position="439"/>
    </location>
</feature>
<dbReference type="PANTHER" id="PTHR46494">
    <property type="entry name" value="CORA FAMILY METAL ION TRANSPORTER (EUROFUNG)"/>
    <property type="match status" value="1"/>
</dbReference>
<dbReference type="Proteomes" id="UP000244855">
    <property type="component" value="Unassembled WGS sequence"/>
</dbReference>
<evidence type="ECO:0000256" key="4">
    <source>
        <dbReference type="ARBA" id="ARBA00023136"/>
    </source>
</evidence>
<accession>A0A2V1ECQ4</accession>
<dbReference type="OrthoDB" id="3231000at2759"/>